<dbReference type="AlphaFoldDB" id="A0A517Z092"/>
<protein>
    <submittedName>
        <fullName evidence="2">Uncharacterized protein</fullName>
    </submittedName>
</protein>
<proteinExistence type="predicted"/>
<sequence>MTLFELVIGLSVLSAAVSGAVAGSSAGLFAAVAGLVAGGLVGFGSGVLPVLLLGGLVARFAPRDDGGGRTGHSAPPPSAEAQEVPSHVTGLLVLVLVPVLSAPVWIAYLSYRSVGWWFGTG</sequence>
<keyword evidence="1" id="KW-1133">Transmembrane helix</keyword>
<feature type="transmembrane region" description="Helical" evidence="1">
    <location>
        <begin position="32"/>
        <end position="53"/>
    </location>
</feature>
<keyword evidence="1" id="KW-0812">Transmembrane</keyword>
<dbReference type="RefSeq" id="WP_145366602.1">
    <property type="nucleotide sequence ID" value="NZ_CP036275.1"/>
</dbReference>
<name>A0A517Z092_9PLAN</name>
<organism evidence="2 3">
    <name type="scientific">Maioricimonas rarisocia</name>
    <dbReference type="NCBI Taxonomy" id="2528026"/>
    <lineage>
        <taxon>Bacteria</taxon>
        <taxon>Pseudomonadati</taxon>
        <taxon>Planctomycetota</taxon>
        <taxon>Planctomycetia</taxon>
        <taxon>Planctomycetales</taxon>
        <taxon>Planctomycetaceae</taxon>
        <taxon>Maioricimonas</taxon>
    </lineage>
</organism>
<feature type="transmembrane region" description="Helical" evidence="1">
    <location>
        <begin position="91"/>
        <end position="111"/>
    </location>
</feature>
<dbReference type="EMBL" id="CP036275">
    <property type="protein sequence ID" value="QDU35896.1"/>
    <property type="molecule type" value="Genomic_DNA"/>
</dbReference>
<dbReference type="KEGG" id="mri:Mal4_01780"/>
<dbReference type="Proteomes" id="UP000320496">
    <property type="component" value="Chromosome"/>
</dbReference>
<reference evidence="2 3" key="1">
    <citation type="submission" date="2019-02" db="EMBL/GenBank/DDBJ databases">
        <title>Deep-cultivation of Planctomycetes and their phenomic and genomic characterization uncovers novel biology.</title>
        <authorList>
            <person name="Wiegand S."/>
            <person name="Jogler M."/>
            <person name="Boedeker C."/>
            <person name="Pinto D."/>
            <person name="Vollmers J."/>
            <person name="Rivas-Marin E."/>
            <person name="Kohn T."/>
            <person name="Peeters S.H."/>
            <person name="Heuer A."/>
            <person name="Rast P."/>
            <person name="Oberbeckmann S."/>
            <person name="Bunk B."/>
            <person name="Jeske O."/>
            <person name="Meyerdierks A."/>
            <person name="Storesund J.E."/>
            <person name="Kallscheuer N."/>
            <person name="Luecker S."/>
            <person name="Lage O.M."/>
            <person name="Pohl T."/>
            <person name="Merkel B.J."/>
            <person name="Hornburger P."/>
            <person name="Mueller R.-W."/>
            <person name="Bruemmer F."/>
            <person name="Labrenz M."/>
            <person name="Spormann A.M."/>
            <person name="Op den Camp H."/>
            <person name="Overmann J."/>
            <person name="Amann R."/>
            <person name="Jetten M.S.M."/>
            <person name="Mascher T."/>
            <person name="Medema M.H."/>
            <person name="Devos D.P."/>
            <person name="Kaster A.-K."/>
            <person name="Ovreas L."/>
            <person name="Rohde M."/>
            <person name="Galperin M.Y."/>
            <person name="Jogler C."/>
        </authorList>
    </citation>
    <scope>NUCLEOTIDE SEQUENCE [LARGE SCALE GENOMIC DNA]</scope>
    <source>
        <strain evidence="2 3">Mal4</strain>
    </source>
</reference>
<evidence type="ECO:0000256" key="1">
    <source>
        <dbReference type="SAM" id="Phobius"/>
    </source>
</evidence>
<keyword evidence="3" id="KW-1185">Reference proteome</keyword>
<keyword evidence="1" id="KW-0472">Membrane</keyword>
<accession>A0A517Z092</accession>
<gene>
    <name evidence="2" type="ORF">Mal4_01780</name>
</gene>
<evidence type="ECO:0000313" key="2">
    <source>
        <dbReference type="EMBL" id="QDU35896.1"/>
    </source>
</evidence>
<evidence type="ECO:0000313" key="3">
    <source>
        <dbReference type="Proteomes" id="UP000320496"/>
    </source>
</evidence>